<dbReference type="Gene3D" id="3.60.40.10">
    <property type="entry name" value="PPM-type phosphatase domain"/>
    <property type="match status" value="1"/>
</dbReference>
<evidence type="ECO:0000313" key="1">
    <source>
        <dbReference type="EMBL" id="MBW94867.1"/>
    </source>
</evidence>
<proteinExistence type="predicted"/>
<sequence length="89" mass="9902">MFFLLQGIAKRLVIAALQEAAKKSEISYKGIKRIEKGARRKYHDDISVIVMYLDHSVGSSSGRLKDQVLVDCTSTPADIFSLNTDEAKD</sequence>
<protein>
    <submittedName>
        <fullName evidence="1">Uncharacterized protein</fullName>
    </submittedName>
</protein>
<dbReference type="InterPro" id="IPR036457">
    <property type="entry name" value="PPM-type-like_dom_sf"/>
</dbReference>
<organism evidence="1">
    <name type="scientific">Rhizophora mucronata</name>
    <name type="common">Asiatic mangrove</name>
    <dbReference type="NCBI Taxonomy" id="61149"/>
    <lineage>
        <taxon>Eukaryota</taxon>
        <taxon>Viridiplantae</taxon>
        <taxon>Streptophyta</taxon>
        <taxon>Embryophyta</taxon>
        <taxon>Tracheophyta</taxon>
        <taxon>Spermatophyta</taxon>
        <taxon>Magnoliopsida</taxon>
        <taxon>eudicotyledons</taxon>
        <taxon>Gunneridae</taxon>
        <taxon>Pentapetalae</taxon>
        <taxon>rosids</taxon>
        <taxon>fabids</taxon>
        <taxon>Malpighiales</taxon>
        <taxon>Rhizophoraceae</taxon>
        <taxon>Rhizophora</taxon>
    </lineage>
</organism>
<reference evidence="1" key="1">
    <citation type="submission" date="2018-02" db="EMBL/GenBank/DDBJ databases">
        <title>Rhizophora mucronata_Transcriptome.</title>
        <authorList>
            <person name="Meera S.P."/>
            <person name="Sreeshan A."/>
            <person name="Augustine A."/>
        </authorList>
    </citation>
    <scope>NUCLEOTIDE SEQUENCE</scope>
    <source>
        <tissue evidence="1">Leaf</tissue>
    </source>
</reference>
<dbReference type="EMBL" id="GGEC01014384">
    <property type="protein sequence ID" value="MBW94867.1"/>
    <property type="molecule type" value="Transcribed_RNA"/>
</dbReference>
<accession>A0A2P2JN20</accession>
<dbReference type="AlphaFoldDB" id="A0A2P2JN20"/>
<name>A0A2P2JN20_RHIMU</name>